<evidence type="ECO:0000313" key="3">
    <source>
        <dbReference type="EMBL" id="MET4633377.1"/>
    </source>
</evidence>
<dbReference type="RefSeq" id="WP_354549615.1">
    <property type="nucleotide sequence ID" value="NZ_JBEPSM010000001.1"/>
</dbReference>
<dbReference type="InterPro" id="IPR011646">
    <property type="entry name" value="KAP_P-loop"/>
</dbReference>
<sequence>MRWDEYSLGDDQPKQNPWREDKLGYAPFARRLADVIINMAAPNGFVIGIHGKWGSGKTTAINFVLSHIDKHNQEIEGNSRKVECIEFRPWIVSGQHDLIAAFFKILSENLGPSEGRLKRSIRSRVRFLYRARDPLIDAAATLAIAADPSFGAVTGIAGGLAKTSLPQLLSRYLEEPSLQKAYQDLREQLLASGRKFVVTIDDIDRLDNDEIRSVMQMVKTIGRLPNVIYILSYDRDIVSVAIDADVKEPSPRFTEKIVQQEVALPQPSRGALLGILDREISFLLKRIEGSTRWHSLLSNGVHRWVRSPRDVLRLANALKFSWPALREEFDGADLVAIEGIRLFEPRMFDWIRTNRDFFFNEGEFFIANDEQRKSHVRNIRELLSDNSSSASLELLATLFPLHAKWFLENSYSIGETNISVQNRRGLASEAGYDGYFALHPSADAIPKAVLDDIIANFDSEAEASRVLKSYLNKINSLGKPMIGLLLRDLRLRLNENNPVKVLGFLKALVSIGDDVFRIPWSGEMLSVEPNLTLQFLVTDILAALNKNDVERTLLELFSSAGSVLTLSAIYVLRGRELGVFPTDSPREAIIDQDTFDALGSILLKKILKAKQDDSLGNYPIFWPIIVSWKHLGDIDDIRYWIQQGVERSGTFTANLLLGMVYRSSSQEGVEYTFKAAENTDVINLSFLHNKIKMHLAEKKTLTPDQIILLNAAVRDMEKLGFTN</sequence>
<keyword evidence="4" id="KW-1185">Reference proteome</keyword>
<dbReference type="Proteomes" id="UP001549321">
    <property type="component" value="Unassembled WGS sequence"/>
</dbReference>
<dbReference type="PANTHER" id="PTHR22674">
    <property type="entry name" value="NTPASE, KAP FAMILY P-LOOP DOMAIN-CONTAINING 1"/>
    <property type="match status" value="1"/>
</dbReference>
<comment type="caution">
    <text evidence="3">The sequence shown here is derived from an EMBL/GenBank/DDBJ whole genome shotgun (WGS) entry which is preliminary data.</text>
</comment>
<dbReference type="PANTHER" id="PTHR22674:SF6">
    <property type="entry name" value="NTPASE KAP FAMILY P-LOOP DOMAIN-CONTAINING PROTEIN 1"/>
    <property type="match status" value="1"/>
</dbReference>
<dbReference type="Gene3D" id="3.40.50.300">
    <property type="entry name" value="P-loop containing nucleotide triphosphate hydrolases"/>
    <property type="match status" value="1"/>
</dbReference>
<evidence type="ECO:0000259" key="2">
    <source>
        <dbReference type="Pfam" id="PF07693"/>
    </source>
</evidence>
<dbReference type="InterPro" id="IPR027417">
    <property type="entry name" value="P-loop_NTPase"/>
</dbReference>
<dbReference type="SUPFAM" id="SSF52540">
    <property type="entry name" value="P-loop containing nucleoside triphosphate hydrolases"/>
    <property type="match status" value="1"/>
</dbReference>
<evidence type="ECO:0000313" key="4">
    <source>
        <dbReference type="Proteomes" id="UP001549321"/>
    </source>
</evidence>
<proteinExistence type="predicted"/>
<feature type="domain" description="KAP NTPase" evidence="2">
    <location>
        <begin position="25"/>
        <end position="319"/>
    </location>
</feature>
<feature type="region of interest" description="Disordered" evidence="1">
    <location>
        <begin position="1"/>
        <end position="20"/>
    </location>
</feature>
<dbReference type="EMBL" id="JBEPSM010000001">
    <property type="protein sequence ID" value="MET4633377.1"/>
    <property type="molecule type" value="Genomic_DNA"/>
</dbReference>
<dbReference type="InterPro" id="IPR052754">
    <property type="entry name" value="NTPase_KAP_P-loop"/>
</dbReference>
<accession>A0ABV2QWI1</accession>
<gene>
    <name evidence="3" type="ORF">ABIE08_001290</name>
</gene>
<organism evidence="3 4">
    <name type="scientific">Kaistia defluvii</name>
    <dbReference type="NCBI Taxonomy" id="410841"/>
    <lineage>
        <taxon>Bacteria</taxon>
        <taxon>Pseudomonadati</taxon>
        <taxon>Pseudomonadota</taxon>
        <taxon>Alphaproteobacteria</taxon>
        <taxon>Hyphomicrobiales</taxon>
        <taxon>Kaistiaceae</taxon>
        <taxon>Kaistia</taxon>
    </lineage>
</organism>
<dbReference type="Pfam" id="PF07693">
    <property type="entry name" value="KAP_NTPase"/>
    <property type="match status" value="1"/>
</dbReference>
<reference evidence="3 4" key="1">
    <citation type="submission" date="2024-06" db="EMBL/GenBank/DDBJ databases">
        <title>Sorghum-associated microbial communities from plants grown in Nebraska, USA.</title>
        <authorList>
            <person name="Schachtman D."/>
        </authorList>
    </citation>
    <scope>NUCLEOTIDE SEQUENCE [LARGE SCALE GENOMIC DNA]</scope>
    <source>
        <strain evidence="3 4">3207</strain>
    </source>
</reference>
<protein>
    <recommendedName>
        <fullName evidence="2">KAP NTPase domain-containing protein</fullName>
    </recommendedName>
</protein>
<evidence type="ECO:0000256" key="1">
    <source>
        <dbReference type="SAM" id="MobiDB-lite"/>
    </source>
</evidence>
<name>A0ABV2QWI1_9HYPH</name>